<feature type="compositionally biased region" description="Basic residues" evidence="1">
    <location>
        <begin position="1"/>
        <end position="11"/>
    </location>
</feature>
<dbReference type="Proteomes" id="UP000789572">
    <property type="component" value="Unassembled WGS sequence"/>
</dbReference>
<protein>
    <submittedName>
        <fullName evidence="2">4463_t:CDS:1</fullName>
    </submittedName>
</protein>
<sequence length="74" mass="8426">QVPKKSKRHKANEKNEIPSSPKTSSSDSYINININKNSVVVDEKTEEVENIDEQVGIDDLAKLEEQLKKQPYTE</sequence>
<feature type="region of interest" description="Disordered" evidence="1">
    <location>
        <begin position="1"/>
        <end position="29"/>
    </location>
</feature>
<feature type="compositionally biased region" description="Low complexity" evidence="1">
    <location>
        <begin position="19"/>
        <end position="29"/>
    </location>
</feature>
<dbReference type="EMBL" id="CAJVPJ010004479">
    <property type="protein sequence ID" value="CAG8652491.1"/>
    <property type="molecule type" value="Genomic_DNA"/>
</dbReference>
<feature type="non-terminal residue" evidence="2">
    <location>
        <position position="1"/>
    </location>
</feature>
<feature type="non-terminal residue" evidence="2">
    <location>
        <position position="74"/>
    </location>
</feature>
<accession>A0A9N9DTM3</accession>
<evidence type="ECO:0000256" key="1">
    <source>
        <dbReference type="SAM" id="MobiDB-lite"/>
    </source>
</evidence>
<keyword evidence="3" id="KW-1185">Reference proteome</keyword>
<gene>
    <name evidence="2" type="ORF">POCULU_LOCUS10024</name>
</gene>
<evidence type="ECO:0000313" key="2">
    <source>
        <dbReference type="EMBL" id="CAG8652491.1"/>
    </source>
</evidence>
<proteinExistence type="predicted"/>
<evidence type="ECO:0000313" key="3">
    <source>
        <dbReference type="Proteomes" id="UP000789572"/>
    </source>
</evidence>
<dbReference type="AlphaFoldDB" id="A0A9N9DTM3"/>
<name>A0A9N9DTM3_9GLOM</name>
<reference evidence="2" key="1">
    <citation type="submission" date="2021-06" db="EMBL/GenBank/DDBJ databases">
        <authorList>
            <person name="Kallberg Y."/>
            <person name="Tangrot J."/>
            <person name="Rosling A."/>
        </authorList>
    </citation>
    <scope>NUCLEOTIDE SEQUENCE</scope>
    <source>
        <strain evidence="2">IA702</strain>
    </source>
</reference>
<comment type="caution">
    <text evidence="2">The sequence shown here is derived from an EMBL/GenBank/DDBJ whole genome shotgun (WGS) entry which is preliminary data.</text>
</comment>
<organism evidence="2 3">
    <name type="scientific">Paraglomus occultum</name>
    <dbReference type="NCBI Taxonomy" id="144539"/>
    <lineage>
        <taxon>Eukaryota</taxon>
        <taxon>Fungi</taxon>
        <taxon>Fungi incertae sedis</taxon>
        <taxon>Mucoromycota</taxon>
        <taxon>Glomeromycotina</taxon>
        <taxon>Glomeromycetes</taxon>
        <taxon>Paraglomerales</taxon>
        <taxon>Paraglomeraceae</taxon>
        <taxon>Paraglomus</taxon>
    </lineage>
</organism>